<evidence type="ECO:0000313" key="2">
    <source>
        <dbReference type="EMBL" id="MFC3111372.1"/>
    </source>
</evidence>
<dbReference type="RefSeq" id="WP_390333481.1">
    <property type="nucleotide sequence ID" value="NZ_JBHRTP010000111.1"/>
</dbReference>
<reference evidence="3" key="1">
    <citation type="journal article" date="2019" name="Int. J. Syst. Evol. Microbiol.">
        <title>The Global Catalogue of Microorganisms (GCM) 10K type strain sequencing project: providing services to taxonomists for standard genome sequencing and annotation.</title>
        <authorList>
            <consortium name="The Broad Institute Genomics Platform"/>
            <consortium name="The Broad Institute Genome Sequencing Center for Infectious Disease"/>
            <person name="Wu L."/>
            <person name="Ma J."/>
        </authorList>
    </citation>
    <scope>NUCLEOTIDE SEQUENCE [LARGE SCALE GENOMIC DNA]</scope>
    <source>
        <strain evidence="3">KCTC 42986</strain>
    </source>
</reference>
<gene>
    <name evidence="2" type="ORF">ACFOFO_26095</name>
</gene>
<comment type="caution">
    <text evidence="2">The sequence shown here is derived from an EMBL/GenBank/DDBJ whole genome shotgun (WGS) entry which is preliminary data.</text>
</comment>
<feature type="region of interest" description="Disordered" evidence="1">
    <location>
        <begin position="65"/>
        <end position="85"/>
    </location>
</feature>
<organism evidence="2 3">
    <name type="scientific">Undibacterium arcticum</name>
    <dbReference type="NCBI Taxonomy" id="1762892"/>
    <lineage>
        <taxon>Bacteria</taxon>
        <taxon>Pseudomonadati</taxon>
        <taxon>Pseudomonadota</taxon>
        <taxon>Betaproteobacteria</taxon>
        <taxon>Burkholderiales</taxon>
        <taxon>Oxalobacteraceae</taxon>
        <taxon>Undibacterium</taxon>
    </lineage>
</organism>
<sequence length="202" mass="21999">MTIRQFFVAMQQQFVTAIGARRARSYDHQFRQPNLTVTTMKTRISLAIMTAGALLAGCAGTPADSGRASTGASSGARPPASADSSSSAFRFESYKAELAKHISDSNANKVYPGRPQALLRSVIVLKYFVDADGRLVHTDVVRSNHDRAAESTALASLKSAAPFPKPRSHLLHHGKVEISETWLFNDDGRFQLRSVAQPQINE</sequence>
<dbReference type="Gene3D" id="3.30.1150.10">
    <property type="match status" value="1"/>
</dbReference>
<evidence type="ECO:0000313" key="3">
    <source>
        <dbReference type="Proteomes" id="UP001595530"/>
    </source>
</evidence>
<evidence type="ECO:0000256" key="1">
    <source>
        <dbReference type="SAM" id="MobiDB-lite"/>
    </source>
</evidence>
<dbReference type="SUPFAM" id="SSF74653">
    <property type="entry name" value="TolA/TonB C-terminal domain"/>
    <property type="match status" value="1"/>
</dbReference>
<name>A0ABV7FCA0_9BURK</name>
<proteinExistence type="predicted"/>
<dbReference type="EMBL" id="JBHRTP010000111">
    <property type="protein sequence ID" value="MFC3111372.1"/>
    <property type="molecule type" value="Genomic_DNA"/>
</dbReference>
<accession>A0ABV7FCA0</accession>
<dbReference type="Proteomes" id="UP001595530">
    <property type="component" value="Unassembled WGS sequence"/>
</dbReference>
<keyword evidence="3" id="KW-1185">Reference proteome</keyword>
<protein>
    <submittedName>
        <fullName evidence="2">Energy transducer TonB</fullName>
    </submittedName>
</protein>